<dbReference type="Proteomes" id="UP000184184">
    <property type="component" value="Unassembled WGS sequence"/>
</dbReference>
<keyword evidence="3" id="KW-1185">Reference proteome</keyword>
<dbReference type="InterPro" id="IPR037401">
    <property type="entry name" value="SnoaL-like"/>
</dbReference>
<keyword evidence="2" id="KW-0413">Isomerase</keyword>
<name>A0A1M7Q831_9BACI</name>
<evidence type="ECO:0000259" key="1">
    <source>
        <dbReference type="Pfam" id="PF12680"/>
    </source>
</evidence>
<dbReference type="Pfam" id="PF12680">
    <property type="entry name" value="SnoaL_2"/>
    <property type="match status" value="1"/>
</dbReference>
<dbReference type="STRING" id="1027249.SAMN05216179_2877"/>
<feature type="domain" description="SnoaL-like" evidence="1">
    <location>
        <begin position="10"/>
        <end position="111"/>
    </location>
</feature>
<evidence type="ECO:0000313" key="3">
    <source>
        <dbReference type="Proteomes" id="UP000184184"/>
    </source>
</evidence>
<accession>A0A1M7Q831</accession>
<protein>
    <submittedName>
        <fullName evidence="2">Ketosteroid isomerase-related protein</fullName>
    </submittedName>
</protein>
<dbReference type="InterPro" id="IPR032710">
    <property type="entry name" value="NTF2-like_dom_sf"/>
</dbReference>
<evidence type="ECO:0000313" key="2">
    <source>
        <dbReference type="EMBL" id="SHN26584.1"/>
    </source>
</evidence>
<dbReference type="OrthoDB" id="6692273at2"/>
<sequence>METKNQQLFREFNEAFVKGDIEKILASVTDDIVWRMVGNDTIKGIDNLATALQGMDNGNEFELEIEHMITHGKEAAVNGIIHSTNKDGEQRHYSFCDIYKLNKHKDGKIKEIISYVLEI</sequence>
<organism evidence="2 3">
    <name type="scientific">Gracilibacillus kekensis</name>
    <dbReference type="NCBI Taxonomy" id="1027249"/>
    <lineage>
        <taxon>Bacteria</taxon>
        <taxon>Bacillati</taxon>
        <taxon>Bacillota</taxon>
        <taxon>Bacilli</taxon>
        <taxon>Bacillales</taxon>
        <taxon>Bacillaceae</taxon>
        <taxon>Gracilibacillus</taxon>
    </lineage>
</organism>
<reference evidence="2 3" key="1">
    <citation type="submission" date="2016-11" db="EMBL/GenBank/DDBJ databases">
        <authorList>
            <person name="Jaros S."/>
            <person name="Januszkiewicz K."/>
            <person name="Wedrychowicz H."/>
        </authorList>
    </citation>
    <scope>NUCLEOTIDE SEQUENCE [LARGE SCALE GENOMIC DNA]</scope>
    <source>
        <strain evidence="2 3">CGMCC 1.10681</strain>
    </source>
</reference>
<dbReference type="Gene3D" id="3.10.450.50">
    <property type="match status" value="1"/>
</dbReference>
<dbReference type="GO" id="GO:0016853">
    <property type="term" value="F:isomerase activity"/>
    <property type="evidence" value="ECO:0007669"/>
    <property type="project" value="UniProtKB-KW"/>
</dbReference>
<dbReference type="EMBL" id="FRCZ01000006">
    <property type="protein sequence ID" value="SHN26584.1"/>
    <property type="molecule type" value="Genomic_DNA"/>
</dbReference>
<dbReference type="AlphaFoldDB" id="A0A1M7Q831"/>
<proteinExistence type="predicted"/>
<gene>
    <name evidence="2" type="ORF">SAMN05216179_2877</name>
</gene>
<dbReference type="RefSeq" id="WP_073202545.1">
    <property type="nucleotide sequence ID" value="NZ_FRCZ01000006.1"/>
</dbReference>
<dbReference type="SUPFAM" id="SSF54427">
    <property type="entry name" value="NTF2-like"/>
    <property type="match status" value="1"/>
</dbReference>